<dbReference type="AlphaFoldDB" id="A0A7V0QTE8"/>
<evidence type="ECO:0000259" key="1">
    <source>
        <dbReference type="PROSITE" id="PS51332"/>
    </source>
</evidence>
<dbReference type="InterPro" id="IPR036724">
    <property type="entry name" value="Cobalamin-bd_sf"/>
</dbReference>
<proteinExistence type="predicted"/>
<dbReference type="Proteomes" id="UP000885660">
    <property type="component" value="Unassembled WGS sequence"/>
</dbReference>
<sequence>LKEIIDIKHGGIEKWGFKVIYLGTSVPPKKVIDAAIEVGAKVVLASTTVTHGNVHRINLKKLNQIAIEKGVRDKLLIIGGGTQLSDEIKDECGIDAAFGRGTKGIDVASFIIRKLLERNKY</sequence>
<dbReference type="GO" id="GO:0031419">
    <property type="term" value="F:cobalamin binding"/>
    <property type="evidence" value="ECO:0007669"/>
    <property type="project" value="InterPro"/>
</dbReference>
<dbReference type="GO" id="GO:0046872">
    <property type="term" value="F:metal ion binding"/>
    <property type="evidence" value="ECO:0007669"/>
    <property type="project" value="InterPro"/>
</dbReference>
<reference evidence="2" key="1">
    <citation type="journal article" date="2020" name="mSystems">
        <title>Genome- and Community-Level Interaction Insights into Carbon Utilization and Element Cycling Functions of Hydrothermarchaeota in Hydrothermal Sediment.</title>
        <authorList>
            <person name="Zhou Z."/>
            <person name="Liu Y."/>
            <person name="Xu W."/>
            <person name="Pan J."/>
            <person name="Luo Z.H."/>
            <person name="Li M."/>
        </authorList>
    </citation>
    <scope>NUCLEOTIDE SEQUENCE [LARGE SCALE GENOMIC DNA]</scope>
    <source>
        <strain evidence="2">HyVt-219</strain>
    </source>
</reference>
<dbReference type="Pfam" id="PF02310">
    <property type="entry name" value="B12-binding"/>
    <property type="match status" value="1"/>
</dbReference>
<dbReference type="Gene3D" id="3.40.50.280">
    <property type="entry name" value="Cobalamin-binding domain"/>
    <property type="match status" value="1"/>
</dbReference>
<organism evidence="2">
    <name type="scientific">Aerophobetes bacterium</name>
    <dbReference type="NCBI Taxonomy" id="2030807"/>
    <lineage>
        <taxon>Bacteria</taxon>
        <taxon>Candidatus Aerophobota</taxon>
    </lineage>
</organism>
<gene>
    <name evidence="2" type="ORF">ENG47_06640</name>
</gene>
<dbReference type="SUPFAM" id="SSF52242">
    <property type="entry name" value="Cobalamin (vitamin B12)-binding domain"/>
    <property type="match status" value="1"/>
</dbReference>
<feature type="domain" description="B12-binding" evidence="1">
    <location>
        <begin position="1"/>
        <end position="121"/>
    </location>
</feature>
<comment type="caution">
    <text evidence="2">The sequence shown here is derived from an EMBL/GenBank/DDBJ whole genome shotgun (WGS) entry which is preliminary data.</text>
</comment>
<protein>
    <submittedName>
        <fullName evidence="2">LuxR family transcriptional regulator</fullName>
    </submittedName>
</protein>
<dbReference type="EMBL" id="DRBC01000399">
    <property type="protein sequence ID" value="HDN85413.1"/>
    <property type="molecule type" value="Genomic_DNA"/>
</dbReference>
<dbReference type="PROSITE" id="PS51332">
    <property type="entry name" value="B12_BINDING"/>
    <property type="match status" value="1"/>
</dbReference>
<dbReference type="InterPro" id="IPR006158">
    <property type="entry name" value="Cobalamin-bd"/>
</dbReference>
<accession>A0A7V0QTE8</accession>
<evidence type="ECO:0000313" key="2">
    <source>
        <dbReference type="EMBL" id="HDN85413.1"/>
    </source>
</evidence>
<name>A0A7V0QTE8_UNCAE</name>
<feature type="non-terminal residue" evidence="2">
    <location>
        <position position="1"/>
    </location>
</feature>